<protein>
    <recommendedName>
        <fullName evidence="11">Manganese transport regulator</fullName>
    </recommendedName>
</protein>
<evidence type="ECO:0000256" key="7">
    <source>
        <dbReference type="ARBA" id="ARBA00023125"/>
    </source>
</evidence>
<dbReference type="PANTHER" id="PTHR33238">
    <property type="entry name" value="IRON (METAL) DEPENDENT REPRESSOR, DTXR FAMILY"/>
    <property type="match status" value="1"/>
</dbReference>
<dbReference type="InterPro" id="IPR036421">
    <property type="entry name" value="Fe_dep_repressor_sf"/>
</dbReference>
<dbReference type="PANTHER" id="PTHR33238:SF11">
    <property type="entry name" value="TRANSCRIPTIONAL REGULATOR MNTR"/>
    <property type="match status" value="1"/>
</dbReference>
<evidence type="ECO:0000256" key="1">
    <source>
        <dbReference type="ARBA" id="ARBA00004496"/>
    </source>
</evidence>
<keyword evidence="5" id="KW-0678">Repressor</keyword>
<dbReference type="InterPro" id="IPR050536">
    <property type="entry name" value="DtxR_MntR_Metal-Reg"/>
</dbReference>
<keyword evidence="8" id="KW-0010">Activator</keyword>
<reference evidence="13" key="1">
    <citation type="journal article" date="2014" name="Genome Biol. Evol.">
        <title>Pangenome evidence for extensive interdomain horizontal transfer affecting lineage core and shell genes in uncultured planktonic thaumarchaeota and euryarchaeota.</title>
        <authorList>
            <person name="Deschamps P."/>
            <person name="Zivanovic Y."/>
            <person name="Moreira D."/>
            <person name="Rodriguez-Valera F."/>
            <person name="Lopez-Garcia P."/>
        </authorList>
    </citation>
    <scope>NUCLEOTIDE SEQUENCE</scope>
</reference>
<dbReference type="Gene3D" id="1.10.10.10">
    <property type="entry name" value="Winged helix-like DNA-binding domain superfamily/Winged helix DNA-binding domain"/>
    <property type="match status" value="1"/>
</dbReference>
<dbReference type="PROSITE" id="PS50944">
    <property type="entry name" value="HTH_DTXR"/>
    <property type="match status" value="1"/>
</dbReference>
<keyword evidence="7" id="KW-0238">DNA-binding</keyword>
<evidence type="ECO:0000256" key="5">
    <source>
        <dbReference type="ARBA" id="ARBA00022491"/>
    </source>
</evidence>
<comment type="subunit">
    <text evidence="3">Homodimer.</text>
</comment>
<evidence type="ECO:0000256" key="6">
    <source>
        <dbReference type="ARBA" id="ARBA00023015"/>
    </source>
</evidence>
<keyword evidence="4" id="KW-0963">Cytoplasm</keyword>
<dbReference type="Pfam" id="PF02742">
    <property type="entry name" value="Fe_dep_repr_C"/>
    <property type="match status" value="1"/>
</dbReference>
<dbReference type="InterPro" id="IPR022687">
    <property type="entry name" value="HTH_DTXR"/>
</dbReference>
<evidence type="ECO:0000256" key="4">
    <source>
        <dbReference type="ARBA" id="ARBA00022490"/>
    </source>
</evidence>
<accession>A0A075GCD3</accession>
<organism evidence="13">
    <name type="scientific">uncultured marine group II/III euryarchaeote KM3_14_C07</name>
    <dbReference type="NCBI Taxonomy" id="1457888"/>
    <lineage>
        <taxon>Archaea</taxon>
        <taxon>Methanobacteriati</taxon>
        <taxon>Methanobacteriota</taxon>
        <taxon>environmental samples</taxon>
    </lineage>
</organism>
<evidence type="ECO:0000256" key="2">
    <source>
        <dbReference type="ARBA" id="ARBA00007871"/>
    </source>
</evidence>
<keyword evidence="6" id="KW-0805">Transcription regulation</keyword>
<dbReference type="SMART" id="SM00529">
    <property type="entry name" value="HTH_DTXR"/>
    <property type="match status" value="1"/>
</dbReference>
<evidence type="ECO:0000256" key="3">
    <source>
        <dbReference type="ARBA" id="ARBA00011738"/>
    </source>
</evidence>
<feature type="domain" description="HTH dtxR-type" evidence="12">
    <location>
        <begin position="1"/>
        <end position="70"/>
    </location>
</feature>
<dbReference type="InterPro" id="IPR022689">
    <property type="entry name" value="Iron_dep_repressor"/>
</dbReference>
<dbReference type="GO" id="GO:0046983">
    <property type="term" value="F:protein dimerization activity"/>
    <property type="evidence" value="ECO:0007669"/>
    <property type="project" value="InterPro"/>
</dbReference>
<dbReference type="GO" id="GO:0005737">
    <property type="term" value="C:cytoplasm"/>
    <property type="evidence" value="ECO:0007669"/>
    <property type="project" value="UniProtKB-SubCell"/>
</dbReference>
<sequence>MSPMSELSEFEEMYLKRLFEAHVDKPSAIVKTTQLAEMMNVSAASTTEMIQRLAGRDLVTHVPYKGCRLTPEGFQQAATIKRREGLIEILLTEVIGFEGDILEAACKIEHAIDEDLELALDRMLGYPERTPSGERIPVIERHLEPMRSGLLLPLSALPVGSTATIELMVMRPTDVRTMEMIGIGVGTKVSSTDDGICSDGSLIELSKTISLRILARTDEVM</sequence>
<dbReference type="EMBL" id="KF900628">
    <property type="protein sequence ID" value="AIF01721.1"/>
    <property type="molecule type" value="Genomic_DNA"/>
</dbReference>
<evidence type="ECO:0000256" key="8">
    <source>
        <dbReference type="ARBA" id="ARBA00023159"/>
    </source>
</evidence>
<evidence type="ECO:0000313" key="13">
    <source>
        <dbReference type="EMBL" id="AIF01721.1"/>
    </source>
</evidence>
<dbReference type="InterPro" id="IPR001367">
    <property type="entry name" value="Fe_dep_repressor"/>
</dbReference>
<comment type="subcellular location">
    <subcellularLocation>
        <location evidence="1">Cytoplasm</location>
    </subcellularLocation>
</comment>
<dbReference type="Pfam" id="PF01325">
    <property type="entry name" value="Fe_dep_repress"/>
    <property type="match status" value="1"/>
</dbReference>
<keyword evidence="9" id="KW-0804">Transcription</keyword>
<gene>
    <name evidence="13" type="primary">troR</name>
</gene>
<dbReference type="GO" id="GO:0003677">
    <property type="term" value="F:DNA binding"/>
    <property type="evidence" value="ECO:0007669"/>
    <property type="project" value="UniProtKB-KW"/>
</dbReference>
<proteinExistence type="inferred from homology"/>
<name>A0A075GCD3_9EURY</name>
<evidence type="ECO:0000256" key="10">
    <source>
        <dbReference type="ARBA" id="ARBA00023211"/>
    </source>
</evidence>
<evidence type="ECO:0000259" key="12">
    <source>
        <dbReference type="PROSITE" id="PS50944"/>
    </source>
</evidence>
<dbReference type="InterPro" id="IPR036388">
    <property type="entry name" value="WH-like_DNA-bd_sf"/>
</dbReference>
<evidence type="ECO:0000256" key="11">
    <source>
        <dbReference type="ARBA" id="ARBA00032593"/>
    </source>
</evidence>
<dbReference type="AlphaFoldDB" id="A0A075GCD3"/>
<comment type="similarity">
    <text evidence="2">Belongs to the DtxR/MntR family.</text>
</comment>
<dbReference type="GO" id="GO:0046914">
    <property type="term" value="F:transition metal ion binding"/>
    <property type="evidence" value="ECO:0007669"/>
    <property type="project" value="InterPro"/>
</dbReference>
<dbReference type="SUPFAM" id="SSF47979">
    <property type="entry name" value="Iron-dependent repressor protein, dimerization domain"/>
    <property type="match status" value="1"/>
</dbReference>
<keyword evidence="10" id="KW-0464">Manganese</keyword>
<dbReference type="InterPro" id="IPR036390">
    <property type="entry name" value="WH_DNA-bd_sf"/>
</dbReference>
<dbReference type="SUPFAM" id="SSF46785">
    <property type="entry name" value="Winged helix' DNA-binding domain"/>
    <property type="match status" value="1"/>
</dbReference>
<dbReference type="GO" id="GO:0003700">
    <property type="term" value="F:DNA-binding transcription factor activity"/>
    <property type="evidence" value="ECO:0007669"/>
    <property type="project" value="InterPro"/>
</dbReference>
<evidence type="ECO:0000256" key="9">
    <source>
        <dbReference type="ARBA" id="ARBA00023163"/>
    </source>
</evidence>